<dbReference type="InterPro" id="IPR005482">
    <property type="entry name" value="Biotin_COase_C"/>
</dbReference>
<dbReference type="InterPro" id="IPR001882">
    <property type="entry name" value="Biotin_BS"/>
</dbReference>
<dbReference type="FunFam" id="3.30.1490.20:FF:000003">
    <property type="entry name" value="acetyl-CoA carboxylase isoform X1"/>
    <property type="match status" value="1"/>
</dbReference>
<sequence>MFTKLLIANRGEIACRVIRTAKRLGIRTVAVFSDADAQALHVEMADEAVHIGPAPVGESYLKGERIIAAAKRTGAEAIHPGYGFLSENPDFVAAVEAAGLIFVGPSVSAIRAMGLKDAAKRLMHAAGVPVVPGYHGEEQNPDFLAGEAGKIGYPVLIKARAGGGGKGMRRVDDPAEFRAALEGARREGEASFGDSHCLIEKYVEKPRHIEIQVFGDSHGNAVHLFERDCSLQRRHQKVIEEAPAPGMTPEMRAAMGEAAVTAAKAIRYAGAGTIEFIVDASDGLRPDRFWFMEMNTRLQVEHPVTEAITGLDLVELQLRVATGDALPFTQDDLAIDGHAFEARIYAEDAARGFLPATGILTHLSFPVGEGVRIDTGVRAGDRITPHYDPMIAKLVVHGPDRASALGLLRGALAGTQIAGSVTNVAFLSKLAAHEGFAAGDVDTGLIGRDQETLTAIAPAPPDIVAIAALAQLDHLAEPIAAKAGDDPWARLRGFRVWGTARQTARFETGEGGHRDVAVADRGGGRFAVAAGEAPLNLDIVTIEGDAVRLSLDGRIFGVTLAREAEAVTVFANGAAHRFVRWSASAHAEEGIASDRIAAPMPGLVKLVSAKAGGAVTKGEPLIVLEAMKMEHTLKSPRDGTIAELLVSPGDQVEDGALLLALQPESAAGTAGRGR</sequence>
<gene>
    <name evidence="11" type="ORF">ENH89_01780</name>
</gene>
<dbReference type="AlphaFoldDB" id="A0A9C9ND05"/>
<keyword evidence="6" id="KW-0092">Biotin</keyword>
<dbReference type="Gene3D" id="3.30.700.40">
    <property type="match status" value="1"/>
</dbReference>
<dbReference type="InterPro" id="IPR011764">
    <property type="entry name" value="Biotin_carboxylation_dom"/>
</dbReference>
<dbReference type="SMART" id="SM00878">
    <property type="entry name" value="Biotin_carb_C"/>
    <property type="match status" value="1"/>
</dbReference>
<evidence type="ECO:0000256" key="3">
    <source>
        <dbReference type="ARBA" id="ARBA00022741"/>
    </source>
</evidence>
<accession>A0A9C9ND05</accession>
<dbReference type="PROSITE" id="PS50975">
    <property type="entry name" value="ATP_GRASP"/>
    <property type="match status" value="1"/>
</dbReference>
<comment type="caution">
    <text evidence="11">The sequence shown here is derived from an EMBL/GenBank/DDBJ whole genome shotgun (WGS) entry which is preliminary data.</text>
</comment>
<evidence type="ECO:0000256" key="1">
    <source>
        <dbReference type="ARBA" id="ARBA00001953"/>
    </source>
</evidence>
<protein>
    <submittedName>
        <fullName evidence="11">Acetyl/propionyl/methylcrotonyl-CoA carboxylase subunit alpha</fullName>
    </submittedName>
</protein>
<dbReference type="EMBL" id="DRGN01000020">
    <property type="protein sequence ID" value="HET99113.1"/>
    <property type="molecule type" value="Genomic_DNA"/>
</dbReference>
<dbReference type="FunFam" id="3.30.470.20:FF:000028">
    <property type="entry name" value="Methylcrotonoyl-CoA carboxylase subunit alpha, mitochondrial"/>
    <property type="match status" value="1"/>
</dbReference>
<evidence type="ECO:0000313" key="12">
    <source>
        <dbReference type="Proteomes" id="UP000885680"/>
    </source>
</evidence>
<dbReference type="GO" id="GO:0046872">
    <property type="term" value="F:metal ion binding"/>
    <property type="evidence" value="ECO:0007669"/>
    <property type="project" value="InterPro"/>
</dbReference>
<evidence type="ECO:0000256" key="4">
    <source>
        <dbReference type="ARBA" id="ARBA00022840"/>
    </source>
</evidence>
<dbReference type="Pfam" id="PF00289">
    <property type="entry name" value="Biotin_carb_N"/>
    <property type="match status" value="1"/>
</dbReference>
<dbReference type="FunFam" id="2.40.50.100:FF:000003">
    <property type="entry name" value="Acetyl-CoA carboxylase biotin carboxyl carrier protein"/>
    <property type="match status" value="1"/>
</dbReference>
<name>A0A9C9ND05_9HYPH</name>
<feature type="domain" description="ATP-grasp" evidence="9">
    <location>
        <begin position="120"/>
        <end position="322"/>
    </location>
</feature>
<dbReference type="InterPro" id="IPR005481">
    <property type="entry name" value="BC-like_N"/>
</dbReference>
<proteinExistence type="predicted"/>
<dbReference type="InterPro" id="IPR011054">
    <property type="entry name" value="Rudment_hybrid_motif"/>
</dbReference>
<dbReference type="PROSITE" id="PS50979">
    <property type="entry name" value="BC"/>
    <property type="match status" value="1"/>
</dbReference>
<feature type="domain" description="Biotin carboxylation" evidence="10">
    <location>
        <begin position="1"/>
        <end position="451"/>
    </location>
</feature>
<keyword evidence="5" id="KW-0809">Transit peptide</keyword>
<dbReference type="PROSITE" id="PS00188">
    <property type="entry name" value="BIOTIN"/>
    <property type="match status" value="1"/>
</dbReference>
<evidence type="ECO:0000256" key="6">
    <source>
        <dbReference type="ARBA" id="ARBA00023267"/>
    </source>
</evidence>
<dbReference type="CDD" id="cd06850">
    <property type="entry name" value="biotinyl_domain"/>
    <property type="match status" value="1"/>
</dbReference>
<dbReference type="Gene3D" id="2.40.50.100">
    <property type="match status" value="1"/>
</dbReference>
<dbReference type="SUPFAM" id="SSF56059">
    <property type="entry name" value="Glutathione synthetase ATP-binding domain-like"/>
    <property type="match status" value="1"/>
</dbReference>
<dbReference type="InterPro" id="IPR048429">
    <property type="entry name" value="MCC_alpha_BT"/>
</dbReference>
<evidence type="ECO:0000259" key="9">
    <source>
        <dbReference type="PROSITE" id="PS50975"/>
    </source>
</evidence>
<comment type="cofactor">
    <cofactor evidence="1">
        <name>biotin</name>
        <dbReference type="ChEBI" id="CHEBI:57586"/>
    </cofactor>
</comment>
<evidence type="ECO:0000259" key="8">
    <source>
        <dbReference type="PROSITE" id="PS50968"/>
    </source>
</evidence>
<dbReference type="SUPFAM" id="SSF51230">
    <property type="entry name" value="Single hybrid motif"/>
    <property type="match status" value="1"/>
</dbReference>
<evidence type="ECO:0000256" key="2">
    <source>
        <dbReference type="ARBA" id="ARBA00022598"/>
    </source>
</evidence>
<organism evidence="11 12">
    <name type="scientific">Aurantimonas coralicida</name>
    <dbReference type="NCBI Taxonomy" id="182270"/>
    <lineage>
        <taxon>Bacteria</taxon>
        <taxon>Pseudomonadati</taxon>
        <taxon>Pseudomonadota</taxon>
        <taxon>Alphaproteobacteria</taxon>
        <taxon>Hyphomicrobiales</taxon>
        <taxon>Aurantimonadaceae</taxon>
        <taxon>Aurantimonas</taxon>
    </lineage>
</organism>
<dbReference type="PROSITE" id="PS50968">
    <property type="entry name" value="BIOTINYL_LIPOYL"/>
    <property type="match status" value="1"/>
</dbReference>
<evidence type="ECO:0000259" key="10">
    <source>
        <dbReference type="PROSITE" id="PS50979"/>
    </source>
</evidence>
<dbReference type="SUPFAM" id="SSF51246">
    <property type="entry name" value="Rudiment single hybrid motif"/>
    <property type="match status" value="1"/>
</dbReference>
<evidence type="ECO:0000313" key="11">
    <source>
        <dbReference type="EMBL" id="HET99113.1"/>
    </source>
</evidence>
<reference evidence="11" key="1">
    <citation type="journal article" date="2020" name="mSystems">
        <title>Genome- and Community-Level Interaction Insights into Carbon Utilization and Element Cycling Functions of Hydrothermarchaeota in Hydrothermal Sediment.</title>
        <authorList>
            <person name="Zhou Z."/>
            <person name="Liu Y."/>
            <person name="Xu W."/>
            <person name="Pan J."/>
            <person name="Luo Z.H."/>
            <person name="Li M."/>
        </authorList>
    </citation>
    <scope>NUCLEOTIDE SEQUENCE</scope>
    <source>
        <strain evidence="11">HyVt-347</strain>
    </source>
</reference>
<dbReference type="InterPro" id="IPR005479">
    <property type="entry name" value="CPAse_ATP-bd"/>
</dbReference>
<evidence type="ECO:0000256" key="7">
    <source>
        <dbReference type="PROSITE-ProRule" id="PRU00409"/>
    </source>
</evidence>
<dbReference type="InterPro" id="IPR000089">
    <property type="entry name" value="Biotin_lipoyl"/>
</dbReference>
<dbReference type="GO" id="GO:0016874">
    <property type="term" value="F:ligase activity"/>
    <property type="evidence" value="ECO:0007669"/>
    <property type="project" value="UniProtKB-KW"/>
</dbReference>
<dbReference type="PANTHER" id="PTHR18866">
    <property type="entry name" value="CARBOXYLASE:PYRUVATE/ACETYL-COA/PROPIONYL-COA CARBOXYLASE"/>
    <property type="match status" value="1"/>
</dbReference>
<dbReference type="FunFam" id="3.40.50.20:FF:000010">
    <property type="entry name" value="Propionyl-CoA carboxylase subunit alpha"/>
    <property type="match status" value="1"/>
</dbReference>
<dbReference type="GO" id="GO:0005524">
    <property type="term" value="F:ATP binding"/>
    <property type="evidence" value="ECO:0007669"/>
    <property type="project" value="UniProtKB-UniRule"/>
</dbReference>
<keyword evidence="2" id="KW-0436">Ligase</keyword>
<dbReference type="InterPro" id="IPR016185">
    <property type="entry name" value="PreATP-grasp_dom_sf"/>
</dbReference>
<dbReference type="Pfam" id="PF00364">
    <property type="entry name" value="Biotin_lipoyl"/>
    <property type="match status" value="1"/>
</dbReference>
<dbReference type="Proteomes" id="UP000885680">
    <property type="component" value="Unassembled WGS sequence"/>
</dbReference>
<dbReference type="Gene3D" id="3.30.470.20">
    <property type="entry name" value="ATP-grasp fold, B domain"/>
    <property type="match status" value="1"/>
</dbReference>
<dbReference type="PROSITE" id="PS00867">
    <property type="entry name" value="CPSASE_2"/>
    <property type="match status" value="1"/>
</dbReference>
<keyword evidence="4 7" id="KW-0067">ATP-binding</keyword>
<dbReference type="InterPro" id="IPR050856">
    <property type="entry name" value="Biotin_carboxylase_complex"/>
</dbReference>
<dbReference type="InterPro" id="IPR011761">
    <property type="entry name" value="ATP-grasp"/>
</dbReference>
<evidence type="ECO:0000256" key="5">
    <source>
        <dbReference type="ARBA" id="ARBA00022946"/>
    </source>
</evidence>
<dbReference type="Pfam" id="PF02785">
    <property type="entry name" value="Biotin_carb_C"/>
    <property type="match status" value="1"/>
</dbReference>
<feature type="domain" description="Lipoyl-binding" evidence="8">
    <location>
        <begin position="586"/>
        <end position="662"/>
    </location>
</feature>
<dbReference type="PANTHER" id="PTHR18866:SF33">
    <property type="entry name" value="METHYLCROTONOYL-COA CARBOXYLASE SUBUNIT ALPHA, MITOCHONDRIAL-RELATED"/>
    <property type="match status" value="1"/>
</dbReference>
<keyword evidence="3 7" id="KW-0547">Nucleotide-binding</keyword>
<dbReference type="SUPFAM" id="SSF52440">
    <property type="entry name" value="PreATP-grasp domain"/>
    <property type="match status" value="1"/>
</dbReference>
<dbReference type="Pfam" id="PF21139">
    <property type="entry name" value="BT_MCC_alpha"/>
    <property type="match status" value="1"/>
</dbReference>
<dbReference type="InterPro" id="IPR011053">
    <property type="entry name" value="Single_hybrid_motif"/>
</dbReference>
<dbReference type="Pfam" id="PF02786">
    <property type="entry name" value="CPSase_L_D2"/>
    <property type="match status" value="1"/>
</dbReference>